<dbReference type="InterPro" id="IPR001387">
    <property type="entry name" value="Cro/C1-type_HTH"/>
</dbReference>
<dbReference type="AlphaFoldDB" id="A0A101NDB1"/>
<dbReference type="InterPro" id="IPR027417">
    <property type="entry name" value="P-loop_NTPase"/>
</dbReference>
<reference evidence="2 3" key="1">
    <citation type="submission" date="2015-10" db="EMBL/GenBank/DDBJ databases">
        <title>Draft genome sequence of Streptomyces pseudovenezuelae DSM 40212, type strain for the species Streptomyces pseudovenezuelae.</title>
        <authorList>
            <person name="Ruckert C."/>
            <person name="Winkler A."/>
            <person name="Kalinowski J."/>
            <person name="Kampfer P."/>
            <person name="Glaeser S."/>
        </authorList>
    </citation>
    <scope>NUCLEOTIDE SEQUENCE [LARGE SCALE GENOMIC DNA]</scope>
    <source>
        <strain evidence="2 3">DSM 40212</strain>
    </source>
</reference>
<dbReference type="PANTHER" id="PTHR47691:SF3">
    <property type="entry name" value="HTH-TYPE TRANSCRIPTIONAL REGULATOR RV0890C-RELATED"/>
    <property type="match status" value="1"/>
</dbReference>
<comment type="caution">
    <text evidence="2">The sequence shown here is derived from an EMBL/GenBank/DDBJ whole genome shotgun (WGS) entry which is preliminary data.</text>
</comment>
<dbReference type="GO" id="GO:0043531">
    <property type="term" value="F:ADP binding"/>
    <property type="evidence" value="ECO:0007669"/>
    <property type="project" value="InterPro"/>
</dbReference>
<organism evidence="2 3">
    <name type="scientific">Streptomyces pseudovenezuelae</name>
    <dbReference type="NCBI Taxonomy" id="67350"/>
    <lineage>
        <taxon>Bacteria</taxon>
        <taxon>Bacillati</taxon>
        <taxon>Actinomycetota</taxon>
        <taxon>Actinomycetes</taxon>
        <taxon>Kitasatosporales</taxon>
        <taxon>Streptomycetaceae</taxon>
        <taxon>Streptomyces</taxon>
        <taxon>Streptomyces aurantiacus group</taxon>
    </lineage>
</organism>
<dbReference type="RefSeq" id="WP_062229584.1">
    <property type="nucleotide sequence ID" value="NZ_KQ948144.1"/>
</dbReference>
<dbReference type="EMBL" id="LMWM01000003">
    <property type="protein sequence ID" value="KUM90990.1"/>
    <property type="molecule type" value="Genomic_DNA"/>
</dbReference>
<dbReference type="SUPFAM" id="SSF47413">
    <property type="entry name" value="lambda repressor-like DNA-binding domains"/>
    <property type="match status" value="1"/>
</dbReference>
<dbReference type="InterPro" id="IPR058852">
    <property type="entry name" value="HTH_77"/>
</dbReference>
<accession>A0A101NDB1</accession>
<protein>
    <recommendedName>
        <fullName evidence="1">HTH cro/C1-type domain-containing protein</fullName>
    </recommendedName>
</protein>
<dbReference type="InterPro" id="IPR011990">
    <property type="entry name" value="TPR-like_helical_dom_sf"/>
</dbReference>
<dbReference type="SUPFAM" id="SSF48452">
    <property type="entry name" value="TPR-like"/>
    <property type="match status" value="2"/>
</dbReference>
<sequence>MTSHVPEVPQSDVPHGGTAFGVMLRSLRRAARLTLEELSEASGVSVRALGDLERGRSRGPQRRTVDALAAALRLDAEQGERLRRLADAGRDRGGPPASPYLLRTVPDFTGRKQELADLEALATGTRTRAAVLFGPGGQGKTTLAAEAVRRLAGAFPDGSVCVPLHGMSDSPLPAAEALVLLLTALGHPADRIPVDPVAREAAYRAALAGRRTLVVLDDAADETRTRPLLPDAEGSFVLITSRRPLAGLEGVRRIRLGGLSGGESTRLLERILGTPRTDGQSEAITRLSELCGHLPLALRIVGNRLSSRPSWTPARLVGQLADEERRLSGLVAGDLAVRSALALSYGQLTPPHRRLLRRLSLVPGHDTGPDLAAVLTGEDPLTTEDSLDLLVDRGLLEETAPGRYALHDLVRLFAREQLGAEEPESVTESVRQRMADWLLRSASAAGRRFEAPGAPEPWAGEPGAFVPGSDAEAEQWLTAERSNWAGALAVMFAAGRHTEILHASRTLYWFSDRWSQWPEWRTLFSHGVRSAAALGDRAAEAHQLNCLAWAHSVGAYQYAQAEQLARQALQPASETGDLDQQAWAWAYISGACMGLDRPAEAAEAAARATRLFETTGDSTGKAVSQRVLGTALRASGRGEEALALHRALLGTRTGDVPGLNEFAAALLRCETARDLLALERWSEAADTFRTVGTPSDHAGIDRLRAHTSLGLATALEHCGDPAEAREHYTRARALFTQFGDTASAAEAAAGLERLGSVT</sequence>
<dbReference type="GO" id="GO:0003677">
    <property type="term" value="F:DNA binding"/>
    <property type="evidence" value="ECO:0007669"/>
    <property type="project" value="InterPro"/>
</dbReference>
<evidence type="ECO:0000259" key="1">
    <source>
        <dbReference type="PROSITE" id="PS50943"/>
    </source>
</evidence>
<evidence type="ECO:0000313" key="3">
    <source>
        <dbReference type="Proteomes" id="UP000053039"/>
    </source>
</evidence>
<dbReference type="PANTHER" id="PTHR47691">
    <property type="entry name" value="REGULATOR-RELATED"/>
    <property type="match status" value="1"/>
</dbReference>
<dbReference type="Pfam" id="PF00931">
    <property type="entry name" value="NB-ARC"/>
    <property type="match status" value="1"/>
</dbReference>
<evidence type="ECO:0000313" key="2">
    <source>
        <dbReference type="EMBL" id="KUM90990.1"/>
    </source>
</evidence>
<feature type="domain" description="HTH cro/C1-type" evidence="1">
    <location>
        <begin position="24"/>
        <end position="79"/>
    </location>
</feature>
<dbReference type="PRINTS" id="PR00364">
    <property type="entry name" value="DISEASERSIST"/>
</dbReference>
<dbReference type="PROSITE" id="PS50943">
    <property type="entry name" value="HTH_CROC1"/>
    <property type="match status" value="1"/>
</dbReference>
<dbReference type="Proteomes" id="UP000053039">
    <property type="component" value="Unassembled WGS sequence"/>
</dbReference>
<dbReference type="CDD" id="cd00093">
    <property type="entry name" value="HTH_XRE"/>
    <property type="match status" value="1"/>
</dbReference>
<name>A0A101NDB1_9ACTN</name>
<dbReference type="SUPFAM" id="SSF52540">
    <property type="entry name" value="P-loop containing nucleoside triphosphate hydrolases"/>
    <property type="match status" value="1"/>
</dbReference>
<dbReference type="InterPro" id="IPR002182">
    <property type="entry name" value="NB-ARC"/>
</dbReference>
<gene>
    <name evidence="2" type="ORF">AQI94_04195</name>
</gene>
<dbReference type="Gene3D" id="1.25.40.10">
    <property type="entry name" value="Tetratricopeptide repeat domain"/>
    <property type="match status" value="2"/>
</dbReference>
<dbReference type="OrthoDB" id="7628974at2"/>
<dbReference type="Pfam" id="PF13560">
    <property type="entry name" value="HTH_31"/>
    <property type="match status" value="1"/>
</dbReference>
<dbReference type="Gene3D" id="1.10.260.40">
    <property type="entry name" value="lambda repressor-like DNA-binding domains"/>
    <property type="match status" value="1"/>
</dbReference>
<dbReference type="SMART" id="SM00530">
    <property type="entry name" value="HTH_XRE"/>
    <property type="match status" value="1"/>
</dbReference>
<dbReference type="Pfam" id="PF25872">
    <property type="entry name" value="HTH_77"/>
    <property type="match status" value="1"/>
</dbReference>
<proteinExistence type="predicted"/>
<dbReference type="Gene3D" id="3.40.50.300">
    <property type="entry name" value="P-loop containing nucleotide triphosphate hydrolases"/>
    <property type="match status" value="1"/>
</dbReference>
<dbReference type="InterPro" id="IPR010982">
    <property type="entry name" value="Lambda_DNA-bd_dom_sf"/>
</dbReference>